<proteinExistence type="predicted"/>
<keyword evidence="2" id="KW-0418">Kinase</keyword>
<evidence type="ECO:0000313" key="3">
    <source>
        <dbReference type="Proteomes" id="UP000252591"/>
    </source>
</evidence>
<dbReference type="GO" id="GO:0016301">
    <property type="term" value="F:kinase activity"/>
    <property type="evidence" value="ECO:0007669"/>
    <property type="project" value="UniProtKB-KW"/>
</dbReference>
<reference evidence="2" key="1">
    <citation type="submission" date="2018-05" db="EMBL/GenBank/DDBJ databases">
        <title>Genome sequence of Escherichia coli phage SRT7.</title>
        <authorList>
            <person name="Fan X."/>
            <person name="Zhao K."/>
            <person name="Song S."/>
            <person name="Zhao Z."/>
        </authorList>
    </citation>
    <scope>NUCLEOTIDE SEQUENCE [LARGE SCALE GENOMIC DNA]</scope>
</reference>
<evidence type="ECO:0000256" key="1">
    <source>
        <dbReference type="SAM" id="Coils"/>
    </source>
</evidence>
<sequence length="384" mass="43752">MNPMNAAHHVVPTVYQALEYRMKALKALPIDRLDERQPGLVGILADLVNYETDCGCGVDDTEFVNSQDWWGSLVAMARELGYTFLGNGFFSAVFSHVSLPGRVIKVGFKKEDSGAAYAAFCRANPGLQGLPVIHAIARHDACYTVVLDHLKPYSAKSPEVLDQYNIVKTQILNRDSDAWDFCEAYDEVTQGLQGTAAHIREFFYGVAGFDMHEGNVMLDHNDNIVITDPVSYTNGLGEPDDFRVDFEALLEEIQAMKLEEAIEKWQQRHLRKLNKLENRKAHRRRKIQLAKIRAEREERQAKANMVRKDDDRAWELVVGIKPDAKYICGRGVKWAIPEGLKIHHRNGIRVIHEKNVERHNRMVEQINMGRPLDIDKRLDAMFMG</sequence>
<dbReference type="EMBL" id="MH370477">
    <property type="protein sequence ID" value="AXC34606.1"/>
    <property type="molecule type" value="Genomic_DNA"/>
</dbReference>
<dbReference type="Proteomes" id="UP000252591">
    <property type="component" value="Segment"/>
</dbReference>
<dbReference type="GeneID" id="54995229"/>
<feature type="coiled-coil region" evidence="1">
    <location>
        <begin position="248"/>
        <end position="293"/>
    </location>
</feature>
<dbReference type="KEGG" id="vg:54995229"/>
<keyword evidence="1" id="KW-0175">Coiled coil</keyword>
<keyword evidence="2" id="KW-0808">Transferase</keyword>
<name>A0A2Z5H4C3_9CAUD</name>
<evidence type="ECO:0000313" key="2">
    <source>
        <dbReference type="EMBL" id="AXC34606.1"/>
    </source>
</evidence>
<protein>
    <submittedName>
        <fullName evidence="2">Protein kinase</fullName>
    </submittedName>
</protein>
<organism evidence="2 3">
    <name type="scientific">Escherichia phage SRT7</name>
    <dbReference type="NCBI Taxonomy" id="2268589"/>
    <lineage>
        <taxon>Viruses</taxon>
        <taxon>Duplodnaviria</taxon>
        <taxon>Heunggongvirae</taxon>
        <taxon>Uroviricota</taxon>
        <taxon>Caudoviricetes</taxon>
        <taxon>Autographivirales</taxon>
        <taxon>Autotranscriptaviridae</taxon>
        <taxon>Studiervirinae</taxon>
        <taxon>Foetvirus</taxon>
        <taxon>Foetvirus P1723</taxon>
        <taxon>Foetvirus SRT7</taxon>
    </lineage>
</organism>
<dbReference type="RefSeq" id="YP_009804636.1">
    <property type="nucleotide sequence ID" value="NC_048002.1"/>
</dbReference>
<accession>A0A2Z5H4C3</accession>
<keyword evidence="3" id="KW-1185">Reference proteome</keyword>